<protein>
    <submittedName>
        <fullName evidence="1">Uncharacterized protein</fullName>
    </submittedName>
</protein>
<accession>A0A140B455</accession>
<evidence type="ECO:0000313" key="1">
    <source>
        <dbReference type="EMBL" id="ALP69020.1"/>
    </source>
</evidence>
<geneLocation type="plasmid" evidence="1">
    <name>pGA0702E1CS</name>
</geneLocation>
<sequence length="145" mass="17168">MFEKLKKEYYEKEILSEDELNGLRQRAESLYINNGQIRYKSSIKDSTPYAFYDIEGNIDFIIYLLNDINIEKNVKLIADSNNEYYRFHYFYDAVTGLLPRDLAKICIIKNDIPITNFILMNDIKDVKCDAEYEFSKGENMADRKV</sequence>
<organism evidence="1">
    <name type="scientific">Clostridium botulinum</name>
    <dbReference type="NCBI Taxonomy" id="1491"/>
    <lineage>
        <taxon>Bacteria</taxon>
        <taxon>Bacillati</taxon>
        <taxon>Bacillota</taxon>
        <taxon>Clostridia</taxon>
        <taxon>Eubacteriales</taxon>
        <taxon>Clostridiaceae</taxon>
        <taxon>Clostridium</taxon>
    </lineage>
</organism>
<reference evidence="1" key="1">
    <citation type="journal article" date="2016" name="Genome Biol. Evol.">
        <title>Evolution of chromosomal Clostridium botulinum type E neurotoxin gene clusters: evidence provided by their rare plasmid borne counterparts.</title>
        <authorList>
            <person name="Carter A.T."/>
            <person name="Austin J.W."/>
            <person name="Weedmark K.A."/>
            <person name="Peck M.W."/>
        </authorList>
    </citation>
    <scope>NUCLEOTIDE SEQUENCE</scope>
    <source>
        <strain evidence="1">GA0702E1CS</strain>
        <plasmid evidence="1">pGA0702E1CS</plasmid>
    </source>
</reference>
<dbReference type="AlphaFoldDB" id="A0A140B455"/>
<dbReference type="RefSeq" id="WP_172688125.1">
    <property type="nucleotide sequence ID" value="NZ_KT901798.1"/>
</dbReference>
<dbReference type="EMBL" id="KT901798">
    <property type="protein sequence ID" value="ALP69020.1"/>
    <property type="molecule type" value="Genomic_DNA"/>
</dbReference>
<name>A0A140B455_CLOBO</name>
<keyword evidence="1" id="KW-0614">Plasmid</keyword>
<proteinExistence type="predicted"/>